<keyword evidence="1" id="KW-1133">Transmembrane helix</keyword>
<keyword evidence="3" id="KW-1185">Reference proteome</keyword>
<sequence length="166" mass="18602">MAVRLFNEVVPIAECLSRSLSEEARLPASSEFLLSGYHYLATQSLDGRVSASTWVSFWNHSLRSYVGYEASDRSTSKSIYPHKLPMIEHRPWDAVGRHPLDTLRVSAGLEEEVYCGPFFFLLVMCVCFACLASGFYLCGFFKMASFMENGSRVSLAPPFIVTKGSY</sequence>
<gene>
    <name evidence="2" type="ORF">LIER_17562</name>
</gene>
<keyword evidence="1" id="KW-0472">Membrane</keyword>
<evidence type="ECO:0000256" key="1">
    <source>
        <dbReference type="SAM" id="Phobius"/>
    </source>
</evidence>
<dbReference type="EMBL" id="BAABME010004103">
    <property type="protein sequence ID" value="GAA0161193.1"/>
    <property type="molecule type" value="Genomic_DNA"/>
</dbReference>
<feature type="transmembrane region" description="Helical" evidence="1">
    <location>
        <begin position="118"/>
        <end position="141"/>
    </location>
</feature>
<keyword evidence="1" id="KW-0812">Transmembrane</keyword>
<comment type="caution">
    <text evidence="2">The sequence shown here is derived from an EMBL/GenBank/DDBJ whole genome shotgun (WGS) entry which is preliminary data.</text>
</comment>
<organism evidence="2 3">
    <name type="scientific">Lithospermum erythrorhizon</name>
    <name type="common">Purple gromwell</name>
    <name type="synonym">Lithospermum officinale var. erythrorhizon</name>
    <dbReference type="NCBI Taxonomy" id="34254"/>
    <lineage>
        <taxon>Eukaryota</taxon>
        <taxon>Viridiplantae</taxon>
        <taxon>Streptophyta</taxon>
        <taxon>Embryophyta</taxon>
        <taxon>Tracheophyta</taxon>
        <taxon>Spermatophyta</taxon>
        <taxon>Magnoliopsida</taxon>
        <taxon>eudicotyledons</taxon>
        <taxon>Gunneridae</taxon>
        <taxon>Pentapetalae</taxon>
        <taxon>asterids</taxon>
        <taxon>lamiids</taxon>
        <taxon>Boraginales</taxon>
        <taxon>Boraginaceae</taxon>
        <taxon>Boraginoideae</taxon>
        <taxon>Lithospermeae</taxon>
        <taxon>Lithospermum</taxon>
    </lineage>
</organism>
<protein>
    <submittedName>
        <fullName evidence="2">Uncharacterized protein</fullName>
    </submittedName>
</protein>
<dbReference type="AlphaFoldDB" id="A0AAV3QF66"/>
<accession>A0AAV3QF66</accession>
<proteinExistence type="predicted"/>
<reference evidence="2 3" key="1">
    <citation type="submission" date="2024-01" db="EMBL/GenBank/DDBJ databases">
        <title>The complete chloroplast genome sequence of Lithospermum erythrorhizon: insights into the phylogenetic relationship among Boraginaceae species and the maternal lineages of purple gromwells.</title>
        <authorList>
            <person name="Okada T."/>
            <person name="Watanabe K."/>
        </authorList>
    </citation>
    <scope>NUCLEOTIDE SEQUENCE [LARGE SCALE GENOMIC DNA]</scope>
</reference>
<name>A0AAV3QF66_LITER</name>
<dbReference type="Proteomes" id="UP001454036">
    <property type="component" value="Unassembled WGS sequence"/>
</dbReference>
<evidence type="ECO:0000313" key="3">
    <source>
        <dbReference type="Proteomes" id="UP001454036"/>
    </source>
</evidence>
<evidence type="ECO:0000313" key="2">
    <source>
        <dbReference type="EMBL" id="GAA0161193.1"/>
    </source>
</evidence>